<name>A0ABV0VS49_9TELE</name>
<accession>A0ABV0VS49</accession>
<evidence type="ECO:0000313" key="1">
    <source>
        <dbReference type="EMBL" id="MEQ2259814.1"/>
    </source>
</evidence>
<evidence type="ECO:0000313" key="2">
    <source>
        <dbReference type="Proteomes" id="UP001444071"/>
    </source>
</evidence>
<protein>
    <submittedName>
        <fullName evidence="1">Uncharacterized protein</fullName>
    </submittedName>
</protein>
<reference evidence="1 2" key="1">
    <citation type="submission" date="2021-06" db="EMBL/GenBank/DDBJ databases">
        <authorList>
            <person name="Palmer J.M."/>
        </authorList>
    </citation>
    <scope>NUCLEOTIDE SEQUENCE [LARGE SCALE GENOMIC DNA]</scope>
    <source>
        <strain evidence="1 2">XR_2019</strain>
        <tissue evidence="1">Muscle</tissue>
    </source>
</reference>
<dbReference type="Proteomes" id="UP001444071">
    <property type="component" value="Unassembled WGS sequence"/>
</dbReference>
<proteinExistence type="predicted"/>
<gene>
    <name evidence="1" type="ORF">XENORESO_018957</name>
</gene>
<sequence>MANPEAKCCSALSGPNLDVWDCPDVSVLFRCHSSILTQNSSPTTPPPVMFVCCSPDVFRKLMIHFWQAILPHSEYVFFFIDLFADSLNSRGQQPWERGDEDDTIAKEAFQVRAAFHQSAERLCIT</sequence>
<keyword evidence="2" id="KW-1185">Reference proteome</keyword>
<dbReference type="EMBL" id="JAHRIM010006842">
    <property type="protein sequence ID" value="MEQ2259814.1"/>
    <property type="molecule type" value="Genomic_DNA"/>
</dbReference>
<dbReference type="Gene3D" id="3.40.50.2300">
    <property type="match status" value="1"/>
</dbReference>
<organism evidence="1 2">
    <name type="scientific">Xenotaenia resolanae</name>
    <dbReference type="NCBI Taxonomy" id="208358"/>
    <lineage>
        <taxon>Eukaryota</taxon>
        <taxon>Metazoa</taxon>
        <taxon>Chordata</taxon>
        <taxon>Craniata</taxon>
        <taxon>Vertebrata</taxon>
        <taxon>Euteleostomi</taxon>
        <taxon>Actinopterygii</taxon>
        <taxon>Neopterygii</taxon>
        <taxon>Teleostei</taxon>
        <taxon>Neoteleostei</taxon>
        <taxon>Acanthomorphata</taxon>
        <taxon>Ovalentaria</taxon>
        <taxon>Atherinomorphae</taxon>
        <taxon>Cyprinodontiformes</taxon>
        <taxon>Goodeidae</taxon>
        <taxon>Xenotaenia</taxon>
    </lineage>
</organism>
<dbReference type="SUPFAM" id="SSF53822">
    <property type="entry name" value="Periplasmic binding protein-like I"/>
    <property type="match status" value="1"/>
</dbReference>
<dbReference type="InterPro" id="IPR028082">
    <property type="entry name" value="Peripla_BP_I"/>
</dbReference>
<comment type="caution">
    <text evidence="1">The sequence shown here is derived from an EMBL/GenBank/DDBJ whole genome shotgun (WGS) entry which is preliminary data.</text>
</comment>